<dbReference type="GO" id="GO:0009847">
    <property type="term" value="P:spore germination"/>
    <property type="evidence" value="ECO:0007669"/>
    <property type="project" value="InterPro"/>
</dbReference>
<reference evidence="9 10" key="1">
    <citation type="submission" date="2020-06" db="EMBL/GenBank/DDBJ databases">
        <title>Complete Genome Sequence of Clostridium muelleri sp. nov. P21T, an Acid-Alcohol Producing Acetogen Isolated from Old Hay.</title>
        <authorList>
            <person name="Duncan K.E."/>
            <person name="Tanner R.S."/>
        </authorList>
    </citation>
    <scope>NUCLEOTIDE SEQUENCE [LARGE SCALE GENOMIC DNA]</scope>
    <source>
        <strain evidence="9 10">P21</strain>
    </source>
</reference>
<evidence type="ECO:0000256" key="3">
    <source>
        <dbReference type="ARBA" id="ARBA00022448"/>
    </source>
</evidence>
<proteinExistence type="inferred from homology"/>
<dbReference type="Proteomes" id="UP000537131">
    <property type="component" value="Unassembled WGS sequence"/>
</dbReference>
<feature type="transmembrane region" description="Helical" evidence="8">
    <location>
        <begin position="118"/>
        <end position="137"/>
    </location>
</feature>
<dbReference type="NCBIfam" id="TIGR00912">
    <property type="entry name" value="2A0309"/>
    <property type="match status" value="1"/>
</dbReference>
<feature type="transmembrane region" description="Helical" evidence="8">
    <location>
        <begin position="305"/>
        <end position="322"/>
    </location>
</feature>
<evidence type="ECO:0000256" key="5">
    <source>
        <dbReference type="ARBA" id="ARBA00022692"/>
    </source>
</evidence>
<feature type="transmembrane region" description="Helical" evidence="8">
    <location>
        <begin position="42"/>
        <end position="64"/>
    </location>
</feature>
<keyword evidence="10" id="KW-1185">Reference proteome</keyword>
<evidence type="ECO:0000256" key="2">
    <source>
        <dbReference type="ARBA" id="ARBA00007998"/>
    </source>
</evidence>
<dbReference type="RefSeq" id="WP_169297228.1">
    <property type="nucleotide sequence ID" value="NZ_JABBNI010000014.1"/>
</dbReference>
<feature type="transmembrane region" description="Helical" evidence="8">
    <location>
        <begin position="12"/>
        <end position="30"/>
    </location>
</feature>
<keyword evidence="4" id="KW-0309">Germination</keyword>
<dbReference type="PANTHER" id="PTHR34975:SF2">
    <property type="entry name" value="SPORE GERMINATION PROTEIN A2"/>
    <property type="match status" value="1"/>
</dbReference>
<feature type="transmembrane region" description="Helical" evidence="8">
    <location>
        <begin position="261"/>
        <end position="284"/>
    </location>
</feature>
<feature type="transmembrane region" description="Helical" evidence="8">
    <location>
        <begin position="334"/>
        <end position="355"/>
    </location>
</feature>
<evidence type="ECO:0000256" key="8">
    <source>
        <dbReference type="SAM" id="Phobius"/>
    </source>
</evidence>
<feature type="transmembrane region" description="Helical" evidence="8">
    <location>
        <begin position="149"/>
        <end position="167"/>
    </location>
</feature>
<evidence type="ECO:0000256" key="6">
    <source>
        <dbReference type="ARBA" id="ARBA00022989"/>
    </source>
</evidence>
<comment type="subcellular location">
    <subcellularLocation>
        <location evidence="1">Membrane</location>
        <topology evidence="1">Multi-pass membrane protein</topology>
    </subcellularLocation>
</comment>
<sequence>MDKIKNNLLEDFDCSAILVGFITGVGILALPNAVTQDAKQDGWISVIVGGLHPLILALLSIYYVKKHPNENILILGKKYLGSILGTICNILFMFNFGIYIILVITGLSNVFRVYTSPFLTPVKIFIPTVLLVFYLNYKGIKVLARINKTALYFSIILALTLIMTLRYGNYTNVLPILGSGYKNILKGSLKSAYAYGGMESIFLFYPIIKNKNKIKGIVLKAAFISIVIYIWVTFICIYYLGYKVTFKALWPVLLVTEGSNLPVLNSFRLLFLFLWSIVIFKLIANEYYAFTFILTHVIKIKAKQRIYYFTFPFIIYICLKVGNEVQRRALIDKIIPKVTLFNIMYTLIIALLIFIKDKLSKAKQIS</sequence>
<comment type="caution">
    <text evidence="9">The sequence shown here is derived from an EMBL/GenBank/DDBJ whole genome shotgun (WGS) entry which is preliminary data.</text>
</comment>
<keyword evidence="3" id="KW-0813">Transport</keyword>
<gene>
    <name evidence="9" type="ORF">HBE96_07940</name>
</gene>
<dbReference type="Gene3D" id="1.20.1740.10">
    <property type="entry name" value="Amino acid/polyamine transporter I"/>
    <property type="match status" value="1"/>
</dbReference>
<accession>A0A7Y0HM46</accession>
<dbReference type="InterPro" id="IPR004761">
    <property type="entry name" value="Spore_GerAB"/>
</dbReference>
<dbReference type="PANTHER" id="PTHR34975">
    <property type="entry name" value="SPORE GERMINATION PROTEIN A2"/>
    <property type="match status" value="1"/>
</dbReference>
<keyword evidence="5 8" id="KW-0812">Transmembrane</keyword>
<dbReference type="Pfam" id="PF03845">
    <property type="entry name" value="Spore_permease"/>
    <property type="match status" value="1"/>
</dbReference>
<feature type="transmembrane region" description="Helical" evidence="8">
    <location>
        <begin position="84"/>
        <end position="106"/>
    </location>
</feature>
<dbReference type="EMBL" id="JABBNI010000014">
    <property type="protein sequence ID" value="NMM62624.1"/>
    <property type="molecule type" value="Genomic_DNA"/>
</dbReference>
<protein>
    <submittedName>
        <fullName evidence="9">Endospore germination permease</fullName>
    </submittedName>
</protein>
<evidence type="ECO:0000256" key="1">
    <source>
        <dbReference type="ARBA" id="ARBA00004141"/>
    </source>
</evidence>
<keyword evidence="7 8" id="KW-0472">Membrane</keyword>
<evidence type="ECO:0000313" key="9">
    <source>
        <dbReference type="EMBL" id="NMM62624.1"/>
    </source>
</evidence>
<feature type="transmembrane region" description="Helical" evidence="8">
    <location>
        <begin position="217"/>
        <end position="241"/>
    </location>
</feature>
<organism evidence="9 10">
    <name type="scientific">Clostridium muellerianum</name>
    <dbReference type="NCBI Taxonomy" id="2716538"/>
    <lineage>
        <taxon>Bacteria</taxon>
        <taxon>Bacillati</taxon>
        <taxon>Bacillota</taxon>
        <taxon>Clostridia</taxon>
        <taxon>Eubacteriales</taxon>
        <taxon>Clostridiaceae</taxon>
        <taxon>Clostridium</taxon>
    </lineage>
</organism>
<dbReference type="GO" id="GO:0016020">
    <property type="term" value="C:membrane"/>
    <property type="evidence" value="ECO:0007669"/>
    <property type="project" value="UniProtKB-SubCell"/>
</dbReference>
<evidence type="ECO:0000256" key="4">
    <source>
        <dbReference type="ARBA" id="ARBA00022544"/>
    </source>
</evidence>
<keyword evidence="6 8" id="KW-1133">Transmembrane helix</keyword>
<dbReference type="AlphaFoldDB" id="A0A7Y0HM46"/>
<feature type="transmembrane region" description="Helical" evidence="8">
    <location>
        <begin position="187"/>
        <end position="205"/>
    </location>
</feature>
<evidence type="ECO:0000313" key="10">
    <source>
        <dbReference type="Proteomes" id="UP000537131"/>
    </source>
</evidence>
<name>A0A7Y0HM46_9CLOT</name>
<evidence type="ECO:0000256" key="7">
    <source>
        <dbReference type="ARBA" id="ARBA00023136"/>
    </source>
</evidence>
<comment type="similarity">
    <text evidence="2">Belongs to the amino acid-polyamine-organocation (APC) superfamily. Spore germination protein (SGP) (TC 2.A.3.9) family.</text>
</comment>